<sequence>MPIKAVRSVSISRNGIGAYIFQCKKIQFCYCDWAGSSRGMILFLRHMFSKFAQSHPYIEMIVSRRPGKHPILRGVYINGREKVICVRNLDPQQILKKAELLKNSSGAKLKKVKWPVSSMNTSVRGIWSPFHQQNVISCSSDSK</sequence>
<evidence type="ECO:0000313" key="1">
    <source>
        <dbReference type="EMBL" id="KAG4306050.1"/>
    </source>
</evidence>
<organism evidence="1 2">
    <name type="scientific">Pneumocystis oryctolagi</name>
    <dbReference type="NCBI Taxonomy" id="42067"/>
    <lineage>
        <taxon>Eukaryota</taxon>
        <taxon>Fungi</taxon>
        <taxon>Dikarya</taxon>
        <taxon>Ascomycota</taxon>
        <taxon>Taphrinomycotina</taxon>
        <taxon>Pneumocystomycetes</taxon>
        <taxon>Pneumocystaceae</taxon>
        <taxon>Pneumocystis</taxon>
    </lineage>
</organism>
<gene>
    <name evidence="1" type="ORF">PORY_000038</name>
</gene>
<dbReference type="EMBL" id="JABTEG010000001">
    <property type="protein sequence ID" value="KAG4306050.1"/>
    <property type="molecule type" value="Genomic_DNA"/>
</dbReference>
<proteinExistence type="predicted"/>
<reference evidence="1 2" key="1">
    <citation type="journal article" date="2021" name="Commun. Biol.">
        <title>Genomic insights into the host specific adaptation of the Pneumocystis genus.</title>
        <authorList>
            <person name="Cisse O.H."/>
            <person name="Ma L."/>
            <person name="Dekker J.P."/>
            <person name="Khil P.P."/>
            <person name="Youn J.-H."/>
            <person name="Brenchley J.M."/>
            <person name="Blair R."/>
            <person name="Pahar B."/>
            <person name="Chabe M."/>
            <person name="Van Rompay K.K.A."/>
            <person name="Keesler R."/>
            <person name="Sukura A."/>
            <person name="Hirsch V."/>
            <person name="Kutty G."/>
            <person name="Liu Y."/>
            <person name="Peng L."/>
            <person name="Chen J."/>
            <person name="Song J."/>
            <person name="Weissenbacher-Lang C."/>
            <person name="Xu J."/>
            <person name="Upham N.S."/>
            <person name="Stajich J.E."/>
            <person name="Cuomo C.A."/>
            <person name="Cushion M.T."/>
            <person name="Kovacs J.A."/>
        </authorList>
    </citation>
    <scope>NUCLEOTIDE SEQUENCE [LARGE SCALE GENOMIC DNA]</scope>
    <source>
        <strain evidence="1 2">RABM</strain>
    </source>
</reference>
<keyword evidence="2" id="KW-1185">Reference proteome</keyword>
<evidence type="ECO:0000313" key="2">
    <source>
        <dbReference type="Proteomes" id="UP000768646"/>
    </source>
</evidence>
<accession>A0ACB7CEV1</accession>
<dbReference type="Proteomes" id="UP000768646">
    <property type="component" value="Unassembled WGS sequence"/>
</dbReference>
<comment type="caution">
    <text evidence="1">The sequence shown here is derived from an EMBL/GenBank/DDBJ whole genome shotgun (WGS) entry which is preliminary data.</text>
</comment>
<protein>
    <submittedName>
        <fullName evidence="1">Uncharacterized protein</fullName>
    </submittedName>
</protein>
<name>A0ACB7CEV1_9ASCO</name>